<protein>
    <submittedName>
        <fullName evidence="2">dTDP-4-dehydrorhamnose reductase</fullName>
        <ecNumber evidence="2">1.1.1.133</ecNumber>
    </submittedName>
</protein>
<dbReference type="GO" id="GO:0019305">
    <property type="term" value="P:dTDP-rhamnose biosynthetic process"/>
    <property type="evidence" value="ECO:0007669"/>
    <property type="project" value="TreeGrafter"/>
</dbReference>
<dbReference type="PANTHER" id="PTHR10491:SF4">
    <property type="entry name" value="METHIONINE ADENOSYLTRANSFERASE 2 SUBUNIT BETA"/>
    <property type="match status" value="1"/>
</dbReference>
<dbReference type="AlphaFoldDB" id="A0A644TX86"/>
<reference evidence="2" key="1">
    <citation type="submission" date="2019-08" db="EMBL/GenBank/DDBJ databases">
        <authorList>
            <person name="Kucharzyk K."/>
            <person name="Murdoch R.W."/>
            <person name="Higgins S."/>
            <person name="Loffler F."/>
        </authorList>
    </citation>
    <scope>NUCLEOTIDE SEQUENCE</scope>
</reference>
<evidence type="ECO:0000259" key="1">
    <source>
        <dbReference type="Pfam" id="PF04321"/>
    </source>
</evidence>
<dbReference type="EMBL" id="VSSQ01000058">
    <property type="protein sequence ID" value="MPL71239.1"/>
    <property type="molecule type" value="Genomic_DNA"/>
</dbReference>
<dbReference type="SUPFAM" id="SSF51735">
    <property type="entry name" value="NAD(P)-binding Rossmann-fold domains"/>
    <property type="match status" value="1"/>
</dbReference>
<dbReference type="Gene3D" id="3.90.25.10">
    <property type="entry name" value="UDP-galactose 4-epimerase, domain 1"/>
    <property type="match status" value="1"/>
</dbReference>
<dbReference type="Pfam" id="PF04321">
    <property type="entry name" value="RmlD_sub_bind"/>
    <property type="match status" value="1"/>
</dbReference>
<accession>A0A644TX86</accession>
<dbReference type="EC" id="1.1.1.133" evidence="2"/>
<dbReference type="InterPro" id="IPR029903">
    <property type="entry name" value="RmlD-like-bd"/>
</dbReference>
<dbReference type="InterPro" id="IPR005913">
    <property type="entry name" value="dTDP_dehydrorham_reduct"/>
</dbReference>
<dbReference type="NCBIfam" id="TIGR01214">
    <property type="entry name" value="rmlD"/>
    <property type="match status" value="1"/>
</dbReference>
<dbReference type="Gene3D" id="3.40.50.720">
    <property type="entry name" value="NAD(P)-binding Rossmann-like Domain"/>
    <property type="match status" value="1"/>
</dbReference>
<keyword evidence="2" id="KW-0560">Oxidoreductase</keyword>
<name>A0A644TX86_9ZZZZ</name>
<evidence type="ECO:0000313" key="2">
    <source>
        <dbReference type="EMBL" id="MPL71239.1"/>
    </source>
</evidence>
<proteinExistence type="predicted"/>
<sequence length="285" mass="32580">MKILITGYNGMLGSDLVETLKNENKHDLILTDVEELDITNFDEVIKVFKNEKPEIVINVAAYTDVDGCETNQDLAYNVNSIGPKNLAIASNEINAKLLHISTDYVFSGEESKPYKEEDVIGPKSYYGKTKLQGELFIKENMEEYFIIRTAWLYGFNGKNFVKTMLELSKNNNKITVVNDQYGSPTFAKDLSKSISEIIKTDKYGVYHVTNSDSCTWYEFAKQIFELANIDVNVIPVTTKEYPTPAERPKYSVLSNEKWENNGFKKLRSYKDALKSYIELELENSE</sequence>
<dbReference type="InterPro" id="IPR036291">
    <property type="entry name" value="NAD(P)-bd_dom_sf"/>
</dbReference>
<feature type="domain" description="RmlD-like substrate binding" evidence="1">
    <location>
        <begin position="1"/>
        <end position="278"/>
    </location>
</feature>
<dbReference type="CDD" id="cd05254">
    <property type="entry name" value="dTDP_HR_like_SDR_e"/>
    <property type="match status" value="1"/>
</dbReference>
<comment type="caution">
    <text evidence="2">The sequence shown here is derived from an EMBL/GenBank/DDBJ whole genome shotgun (WGS) entry which is preliminary data.</text>
</comment>
<dbReference type="GO" id="GO:0005829">
    <property type="term" value="C:cytosol"/>
    <property type="evidence" value="ECO:0007669"/>
    <property type="project" value="TreeGrafter"/>
</dbReference>
<gene>
    <name evidence="2" type="primary">rmlD_5</name>
    <name evidence="2" type="ORF">SDC9_17013</name>
</gene>
<dbReference type="PANTHER" id="PTHR10491">
    <property type="entry name" value="DTDP-4-DEHYDRORHAMNOSE REDUCTASE"/>
    <property type="match status" value="1"/>
</dbReference>
<organism evidence="2">
    <name type="scientific">bioreactor metagenome</name>
    <dbReference type="NCBI Taxonomy" id="1076179"/>
    <lineage>
        <taxon>unclassified sequences</taxon>
        <taxon>metagenomes</taxon>
        <taxon>ecological metagenomes</taxon>
    </lineage>
</organism>
<dbReference type="GO" id="GO:0008831">
    <property type="term" value="F:dTDP-4-dehydrorhamnose reductase activity"/>
    <property type="evidence" value="ECO:0007669"/>
    <property type="project" value="UniProtKB-EC"/>
</dbReference>